<gene>
    <name evidence="4" type="ORF">GCM10011578_025620</name>
</gene>
<evidence type="ECO:0000313" key="4">
    <source>
        <dbReference type="EMBL" id="GGN02966.1"/>
    </source>
</evidence>
<dbReference type="EMBL" id="BMML01000005">
    <property type="protein sequence ID" value="GGN02966.1"/>
    <property type="molecule type" value="Genomic_DNA"/>
</dbReference>
<evidence type="ECO:0000256" key="1">
    <source>
        <dbReference type="SAM" id="MobiDB-lite"/>
    </source>
</evidence>
<dbReference type="CDD" id="cd08545">
    <property type="entry name" value="YcnI_like"/>
    <property type="match status" value="1"/>
</dbReference>
<dbReference type="InterPro" id="IPR038507">
    <property type="entry name" value="YcnI-like_sf"/>
</dbReference>
<feature type="domain" description="YncI copper-binding" evidence="3">
    <location>
        <begin position="32"/>
        <end position="181"/>
    </location>
</feature>
<reference evidence="4" key="1">
    <citation type="journal article" date="2014" name="Int. J. Syst. Evol. Microbiol.">
        <title>Complete genome sequence of Corynebacterium casei LMG S-19264T (=DSM 44701T), isolated from a smear-ripened cheese.</title>
        <authorList>
            <consortium name="US DOE Joint Genome Institute (JGI-PGF)"/>
            <person name="Walter F."/>
            <person name="Albersmeier A."/>
            <person name="Kalinowski J."/>
            <person name="Ruckert C."/>
        </authorList>
    </citation>
    <scope>NUCLEOTIDE SEQUENCE</scope>
    <source>
        <strain evidence="4">CGMCC 4.7110</strain>
    </source>
</reference>
<proteinExistence type="predicted"/>
<evidence type="ECO:0000313" key="5">
    <source>
        <dbReference type="Proteomes" id="UP000653411"/>
    </source>
</evidence>
<name>A0A918CQJ5_9ACTN</name>
<feature type="chain" id="PRO_5037158129" evidence="2">
    <location>
        <begin position="32"/>
        <end position="257"/>
    </location>
</feature>
<reference evidence="4" key="2">
    <citation type="submission" date="2020-09" db="EMBL/GenBank/DDBJ databases">
        <authorList>
            <person name="Sun Q."/>
            <person name="Zhou Y."/>
        </authorList>
    </citation>
    <scope>NUCLEOTIDE SEQUENCE</scope>
    <source>
        <strain evidence="4">CGMCC 4.7110</strain>
    </source>
</reference>
<dbReference type="AlphaFoldDB" id="A0A918CQJ5"/>
<organism evidence="4 5">
    <name type="scientific">Streptomyces fuscichromogenes</name>
    <dbReference type="NCBI Taxonomy" id="1324013"/>
    <lineage>
        <taxon>Bacteria</taxon>
        <taxon>Bacillati</taxon>
        <taxon>Actinomycetota</taxon>
        <taxon>Actinomycetes</taxon>
        <taxon>Kitasatosporales</taxon>
        <taxon>Streptomycetaceae</taxon>
        <taxon>Streptomyces</taxon>
    </lineage>
</organism>
<comment type="caution">
    <text evidence="4">The sequence shown here is derived from an EMBL/GenBank/DDBJ whole genome shotgun (WGS) entry which is preliminary data.</text>
</comment>
<dbReference type="Proteomes" id="UP000653411">
    <property type="component" value="Unassembled WGS sequence"/>
</dbReference>
<dbReference type="Pfam" id="PF07987">
    <property type="entry name" value="DUF1775"/>
    <property type="match status" value="1"/>
</dbReference>
<evidence type="ECO:0000259" key="3">
    <source>
        <dbReference type="Pfam" id="PF07987"/>
    </source>
</evidence>
<protein>
    <submittedName>
        <fullName evidence="4">Membrane protein</fullName>
    </submittedName>
</protein>
<dbReference type="InterPro" id="IPR012533">
    <property type="entry name" value="YcnI-copper_dom"/>
</dbReference>
<accession>A0A918CQJ5</accession>
<feature type="compositionally biased region" description="Low complexity" evidence="1">
    <location>
        <begin position="191"/>
        <end position="223"/>
    </location>
</feature>
<dbReference type="Gene3D" id="2.60.40.2230">
    <property type="entry name" value="Uncharacterised protein YcnI-like PF07987, DUF1775"/>
    <property type="match status" value="1"/>
</dbReference>
<keyword evidence="2" id="KW-0732">Signal</keyword>
<sequence length="257" mass="26486">MKASAMKASRIAAVAAVTGTAVLAVSSPAFAHVSVEPEGTAAKGGYAVIDFKVPNERDDASTTKVEVNFPTDHPLASVMAQPMAGWKIEITKAKLAQPLEMHGEKIDQAVTKVTWTASGGKGIEPGYFQKFPLSVGALPENTDELVFKAVQTYSNKEVVRWIEVQQKGQDEPENPAPVLALSAATGDHHGSATGTDTTTAEETSAKTETTASDDSGSTGGSDTTARVLGVVGIVVGAAGVAYGTLAGRRRSATGTEA</sequence>
<keyword evidence="5" id="KW-1185">Reference proteome</keyword>
<feature type="region of interest" description="Disordered" evidence="1">
    <location>
        <begin position="185"/>
        <end position="223"/>
    </location>
</feature>
<feature type="signal peptide" evidence="2">
    <location>
        <begin position="1"/>
        <end position="31"/>
    </location>
</feature>
<evidence type="ECO:0000256" key="2">
    <source>
        <dbReference type="SAM" id="SignalP"/>
    </source>
</evidence>